<accession>V4RSC1</accession>
<dbReference type="EMBL" id="AWGB01000005">
    <property type="protein sequence ID" value="ESQ94058.1"/>
    <property type="molecule type" value="Genomic_DNA"/>
</dbReference>
<dbReference type="PATRIC" id="fig|1121022.4.peg.580"/>
<dbReference type="Gene3D" id="3.40.50.150">
    <property type="entry name" value="Vaccinia Virus protein VP39"/>
    <property type="match status" value="1"/>
</dbReference>
<organism evidence="2 3">
    <name type="scientific">Asticcacaulis benevestitus DSM 16100 = ATCC BAA-896</name>
    <dbReference type="NCBI Taxonomy" id="1121022"/>
    <lineage>
        <taxon>Bacteria</taxon>
        <taxon>Pseudomonadati</taxon>
        <taxon>Pseudomonadota</taxon>
        <taxon>Alphaproteobacteria</taxon>
        <taxon>Caulobacterales</taxon>
        <taxon>Caulobacteraceae</taxon>
        <taxon>Asticcacaulis</taxon>
    </lineage>
</organism>
<dbReference type="PRINTS" id="PR00996">
    <property type="entry name" value="CHERMTFRASE"/>
</dbReference>
<dbReference type="Pfam" id="PF01739">
    <property type="entry name" value="CheR"/>
    <property type="match status" value="1"/>
</dbReference>
<evidence type="ECO:0000313" key="2">
    <source>
        <dbReference type="EMBL" id="ESQ94058.1"/>
    </source>
</evidence>
<dbReference type="Proteomes" id="UP000017837">
    <property type="component" value="Unassembled WGS sequence"/>
</dbReference>
<keyword evidence="3" id="KW-1185">Reference proteome</keyword>
<comment type="caution">
    <text evidence="2">The sequence shown here is derived from an EMBL/GenBank/DDBJ whole genome shotgun (WGS) entry which is preliminary data.</text>
</comment>
<dbReference type="InterPro" id="IPR022641">
    <property type="entry name" value="CheR_N"/>
</dbReference>
<dbReference type="Pfam" id="PF03705">
    <property type="entry name" value="CheR_N"/>
    <property type="match status" value="1"/>
</dbReference>
<name>V4RSC1_9CAUL</name>
<dbReference type="GO" id="GO:0008757">
    <property type="term" value="F:S-adenosylmethionine-dependent methyltransferase activity"/>
    <property type="evidence" value="ECO:0007669"/>
    <property type="project" value="InterPro"/>
</dbReference>
<gene>
    <name evidence="2" type="ORF">ABENE_02925</name>
</gene>
<feature type="domain" description="CheR-type methyltransferase" evidence="1">
    <location>
        <begin position="12"/>
        <end position="280"/>
    </location>
</feature>
<evidence type="ECO:0000259" key="1">
    <source>
        <dbReference type="PROSITE" id="PS50123"/>
    </source>
</evidence>
<dbReference type="AlphaFoldDB" id="V4RSC1"/>
<dbReference type="InterPro" id="IPR022642">
    <property type="entry name" value="CheR_C"/>
</dbReference>
<dbReference type="PANTHER" id="PTHR24422:SF8">
    <property type="entry name" value="CHEMOTAXIS PROTEIN"/>
    <property type="match status" value="1"/>
</dbReference>
<reference evidence="2 3" key="1">
    <citation type="journal article" date="2014" name="Nature">
        <title>Sequential evolution of bacterial morphology by co-option of a developmental regulator.</title>
        <authorList>
            <person name="Jiang C."/>
            <person name="Brown P.J."/>
            <person name="Ducret A."/>
            <person name="Brun Y.V."/>
        </authorList>
    </citation>
    <scope>NUCLEOTIDE SEQUENCE [LARGE SCALE GENOMIC DNA]</scope>
    <source>
        <strain evidence="2 3">DSM 16100</strain>
    </source>
</reference>
<proteinExistence type="predicted"/>
<dbReference type="STRING" id="1121022.GCA_000376105_01782"/>
<evidence type="ECO:0000313" key="3">
    <source>
        <dbReference type="Proteomes" id="UP000017837"/>
    </source>
</evidence>
<dbReference type="InterPro" id="IPR000780">
    <property type="entry name" value="CheR_MeTrfase"/>
</dbReference>
<dbReference type="PANTHER" id="PTHR24422">
    <property type="entry name" value="CHEMOTAXIS PROTEIN METHYLTRANSFERASE"/>
    <property type="match status" value="1"/>
</dbReference>
<dbReference type="eggNOG" id="COG1352">
    <property type="taxonomic scope" value="Bacteria"/>
</dbReference>
<dbReference type="InterPro" id="IPR050903">
    <property type="entry name" value="Bact_Chemotaxis_MeTrfase"/>
</dbReference>
<dbReference type="InterPro" id="IPR029063">
    <property type="entry name" value="SAM-dependent_MTases_sf"/>
</dbReference>
<dbReference type="PROSITE" id="PS50123">
    <property type="entry name" value="CHER"/>
    <property type="match status" value="1"/>
</dbReference>
<sequence length="280" mass="32086">MDAEIMPPKTEDIEIRLLLEAIFRKYHYDFRGYAMASIKRRLLQARDHFNCQTVSALQDMVLHDPGMMTAMLPYLTVQVSELFRDPLYFKAIREKVVPHLKTYPSLKVWIAGSSTGEEVYSFAILFREEGLFERTMFYATDINHDALKKAEAGVYSLERIKLFTENHRLSGGKGSLSDYYTAAYGAASFDKTLRKNVVFSDHSLATDAVFAETHMVSCRNVLIYFDRELQDRAITLFKGSLARKGFLGLGSKETLRFSSSADAFTDFAHDERIYQKRDVT</sequence>
<dbReference type="SUPFAM" id="SSF53335">
    <property type="entry name" value="S-adenosyl-L-methionine-dependent methyltransferases"/>
    <property type="match status" value="1"/>
</dbReference>
<protein>
    <submittedName>
        <fullName evidence="2">Chemotaxis protein CheR</fullName>
    </submittedName>
</protein>
<dbReference type="SMART" id="SM00138">
    <property type="entry name" value="MeTrc"/>
    <property type="match status" value="1"/>
</dbReference>